<reference evidence="2" key="1">
    <citation type="submission" date="2013-02" db="EMBL/GenBank/DDBJ databases">
        <authorList>
            <person name="Hughes D."/>
        </authorList>
    </citation>
    <scope>NUCLEOTIDE SEQUENCE</scope>
    <source>
        <strain>Durham</strain>
        <strain evidence="2">NC isolate 2 -- Noor lab</strain>
    </source>
</reference>
<organism evidence="1 2">
    <name type="scientific">Megaselia scalaris</name>
    <name type="common">Humpbacked fly</name>
    <name type="synonym">Phora scalaris</name>
    <dbReference type="NCBI Taxonomy" id="36166"/>
    <lineage>
        <taxon>Eukaryota</taxon>
        <taxon>Metazoa</taxon>
        <taxon>Ecdysozoa</taxon>
        <taxon>Arthropoda</taxon>
        <taxon>Hexapoda</taxon>
        <taxon>Insecta</taxon>
        <taxon>Pterygota</taxon>
        <taxon>Neoptera</taxon>
        <taxon>Endopterygota</taxon>
        <taxon>Diptera</taxon>
        <taxon>Brachycera</taxon>
        <taxon>Muscomorpha</taxon>
        <taxon>Platypezoidea</taxon>
        <taxon>Phoridae</taxon>
        <taxon>Megaseliini</taxon>
        <taxon>Megaselia</taxon>
    </lineage>
</organism>
<accession>T1GM08</accession>
<dbReference type="HOGENOM" id="CLU_3385290_0_0_1"/>
<reference evidence="1" key="2">
    <citation type="submission" date="2015-06" db="UniProtKB">
        <authorList>
            <consortium name="EnsemblMetazoa"/>
        </authorList>
    </citation>
    <scope>IDENTIFICATION</scope>
</reference>
<keyword evidence="2" id="KW-1185">Reference proteome</keyword>
<dbReference type="Proteomes" id="UP000015102">
    <property type="component" value="Unassembled WGS sequence"/>
</dbReference>
<sequence>MRFQKQNLIVKNNVTRVSLGIQRQIVRFGITVI</sequence>
<name>T1GM08_MEGSC</name>
<evidence type="ECO:0000313" key="2">
    <source>
        <dbReference type="Proteomes" id="UP000015102"/>
    </source>
</evidence>
<evidence type="ECO:0000313" key="1">
    <source>
        <dbReference type="EnsemblMetazoa" id="MESCA004576-PA"/>
    </source>
</evidence>
<proteinExistence type="predicted"/>
<dbReference type="EnsemblMetazoa" id="MESCA004576-RA">
    <property type="protein sequence ID" value="MESCA004576-PA"/>
    <property type="gene ID" value="MESCA004576"/>
</dbReference>
<dbReference type="EMBL" id="CAQQ02393031">
    <property type="status" value="NOT_ANNOTATED_CDS"/>
    <property type="molecule type" value="Genomic_DNA"/>
</dbReference>
<protein>
    <submittedName>
        <fullName evidence="1">Uncharacterized protein</fullName>
    </submittedName>
</protein>
<dbReference type="AlphaFoldDB" id="T1GM08"/>